<evidence type="ECO:0000313" key="3">
    <source>
        <dbReference type="Proteomes" id="UP001060261"/>
    </source>
</evidence>
<organism evidence="2 3">
    <name type="scientific">Deinococcus rubellus</name>
    <dbReference type="NCBI Taxonomy" id="1889240"/>
    <lineage>
        <taxon>Bacteria</taxon>
        <taxon>Thermotogati</taxon>
        <taxon>Deinococcota</taxon>
        <taxon>Deinococci</taxon>
        <taxon>Deinococcales</taxon>
        <taxon>Deinococcaceae</taxon>
        <taxon>Deinococcus</taxon>
    </lineage>
</organism>
<evidence type="ECO:0000313" key="2">
    <source>
        <dbReference type="EMBL" id="UWX64541.1"/>
    </source>
</evidence>
<feature type="domain" description="DUF7079" evidence="1">
    <location>
        <begin position="16"/>
        <end position="122"/>
    </location>
</feature>
<dbReference type="Proteomes" id="UP001060261">
    <property type="component" value="Chromosome"/>
</dbReference>
<proteinExistence type="predicted"/>
<dbReference type="RefSeq" id="WP_260560813.1">
    <property type="nucleotide sequence ID" value="NZ_BAABEC010000072.1"/>
</dbReference>
<dbReference type="Pfam" id="PF23296">
    <property type="entry name" value="DUF7079"/>
    <property type="match status" value="1"/>
</dbReference>
<accession>A0ABY5YHY5</accession>
<protein>
    <recommendedName>
        <fullName evidence="1">DUF7079 domain-containing protein</fullName>
    </recommendedName>
</protein>
<sequence length="206" mass="23791">MSTPFLPLTPAELAVHRPVWDALGELFLDTDTRPSLPLIARTLVESGLDEVALDEIWREEITPALHFNLTLVAGEWAYFDLDWLEDRIMRRRAIRHRLERWSFSKLFVRVWGNEMQPWFQVVMLLRARLLVLPAAERSRQAQVWHWLARAYFWPELPHPDLLSASRATLAASWTALEPALRPLLLCHESVAAAEQAVDELLTRSPG</sequence>
<name>A0ABY5YHY5_9DEIO</name>
<gene>
    <name evidence="2" type="ORF">N0D28_02425</name>
</gene>
<dbReference type="InterPro" id="IPR055507">
    <property type="entry name" value="DUF7079"/>
</dbReference>
<keyword evidence="3" id="KW-1185">Reference proteome</keyword>
<reference evidence="2" key="1">
    <citation type="submission" date="2022-09" db="EMBL/GenBank/DDBJ databases">
        <title>genome sequence of Deinococcus rubellus.</title>
        <authorList>
            <person name="Srinivasan S."/>
        </authorList>
    </citation>
    <scope>NUCLEOTIDE SEQUENCE</scope>
    <source>
        <strain evidence="2">Ant6</strain>
    </source>
</reference>
<evidence type="ECO:0000259" key="1">
    <source>
        <dbReference type="Pfam" id="PF23296"/>
    </source>
</evidence>
<dbReference type="EMBL" id="CP104213">
    <property type="protein sequence ID" value="UWX64541.1"/>
    <property type="molecule type" value="Genomic_DNA"/>
</dbReference>